<name>A0A6A7JRE2_9BACT</name>
<evidence type="ECO:0000313" key="2">
    <source>
        <dbReference type="EMBL" id="AXP08605.1"/>
    </source>
</evidence>
<feature type="transmembrane region" description="Helical" evidence="1">
    <location>
        <begin position="21"/>
        <end position="48"/>
    </location>
</feature>
<gene>
    <name evidence="2" type="ORF">A2J15_002540</name>
    <name evidence="3" type="ORF">GC022_01650</name>
</gene>
<evidence type="ECO:0000256" key="1">
    <source>
        <dbReference type="SAM" id="Phobius"/>
    </source>
</evidence>
<accession>A0A6A7JRE2</accession>
<organism evidence="3">
    <name type="scientific">Campylobacter hepaticus</name>
    <dbReference type="NCBI Taxonomy" id="1813019"/>
    <lineage>
        <taxon>Bacteria</taxon>
        <taxon>Pseudomonadati</taxon>
        <taxon>Campylobacterota</taxon>
        <taxon>Epsilonproteobacteria</taxon>
        <taxon>Campylobacterales</taxon>
        <taxon>Campylobacteraceae</taxon>
        <taxon>Campylobacter</taxon>
    </lineage>
</organism>
<dbReference type="InterPro" id="IPR036259">
    <property type="entry name" value="MFS_trans_sf"/>
</dbReference>
<dbReference type="InterPro" id="IPR032820">
    <property type="entry name" value="ATPase_put"/>
</dbReference>
<keyword evidence="1" id="KW-1133">Transmembrane helix</keyword>
<dbReference type="EMBL" id="CP031611">
    <property type="protein sequence ID" value="AXP08605.1"/>
    <property type="molecule type" value="Genomic_DNA"/>
</dbReference>
<dbReference type="SUPFAM" id="SSF103473">
    <property type="entry name" value="MFS general substrate transporter"/>
    <property type="match status" value="1"/>
</dbReference>
<keyword evidence="4" id="KW-1185">Reference proteome</keyword>
<dbReference type="EMBL" id="WHMJ01000003">
    <property type="protein sequence ID" value="MPV90901.1"/>
    <property type="molecule type" value="Genomic_DNA"/>
</dbReference>
<dbReference type="Pfam" id="PF09527">
    <property type="entry name" value="ATPase_gene1"/>
    <property type="match status" value="1"/>
</dbReference>
<reference evidence="2 4" key="1">
    <citation type="submission" date="2018-08" db="EMBL/GenBank/DDBJ databases">
        <title>Survival mechanisms of Campylobacter hepaticus identified by genomic analysis and comparative transcriptomic analysis of in vivo and in vitro derived bacteria.</title>
        <authorList>
            <person name="Van T.T.H."/>
            <person name="Moore R.J."/>
        </authorList>
    </citation>
    <scope>NUCLEOTIDE SEQUENCE [LARGE SCALE GENOMIC DNA]</scope>
    <source>
        <strain evidence="2 4">HV10</strain>
    </source>
</reference>
<feature type="transmembrane region" description="Helical" evidence="1">
    <location>
        <begin position="54"/>
        <end position="74"/>
    </location>
</feature>
<protein>
    <submittedName>
        <fullName evidence="2">AtpZ/AtpI family protein</fullName>
    </submittedName>
</protein>
<reference evidence="3" key="2">
    <citation type="journal article" date="2019" name="Front. Microbiol.">
        <title>Campylobacter hepaticus, the cause of Spotty Liver Disease in chickens: Transmission and routes of infection.</title>
        <authorList>
            <person name="Van T.H."/>
            <person name="Moore R.J."/>
            <person name="Phung C."/>
        </authorList>
    </citation>
    <scope>NUCLEOTIDE SEQUENCE</scope>
    <source>
        <strain evidence="3">QLD_2/QLD</strain>
    </source>
</reference>
<evidence type="ECO:0000313" key="3">
    <source>
        <dbReference type="EMBL" id="MPV90901.1"/>
    </source>
</evidence>
<evidence type="ECO:0000313" key="4">
    <source>
        <dbReference type="Proteomes" id="UP000093205"/>
    </source>
</evidence>
<sequence>MNNTLKENHTGKKRQKIIRSTLEAAHGLSLGISIIIAILLGIAIGYLLKRFTPYPWLFWLGVFWGIGGAILNVYKAYKNQIQTYEEFSKRDALIQEKIQEEKNQL</sequence>
<dbReference type="KEGG" id="chw:A2J15_002540"/>
<keyword evidence="1" id="KW-0812">Transmembrane</keyword>
<dbReference type="AlphaFoldDB" id="A0A6A7JRE2"/>
<dbReference type="Proteomes" id="UP000093205">
    <property type="component" value="Chromosome"/>
</dbReference>
<dbReference type="OrthoDB" id="5329702at2"/>
<dbReference type="GeneID" id="44004387"/>
<proteinExistence type="predicted"/>
<dbReference type="RefSeq" id="WP_066778300.1">
    <property type="nucleotide sequence ID" value="NZ_CBCSFE010000005.1"/>
</dbReference>
<keyword evidence="1" id="KW-0472">Membrane</keyword>